<dbReference type="SMART" id="SM00267">
    <property type="entry name" value="GGDEF"/>
    <property type="match status" value="1"/>
</dbReference>
<dbReference type="InterPro" id="IPR043128">
    <property type="entry name" value="Rev_trsase/Diguanyl_cyclase"/>
</dbReference>
<dbReference type="InterPro" id="IPR011990">
    <property type="entry name" value="TPR-like_helical_dom_sf"/>
</dbReference>
<dbReference type="SUPFAM" id="SSF55073">
    <property type="entry name" value="Nucleotide cyclase"/>
    <property type="match status" value="1"/>
</dbReference>
<evidence type="ECO:0000313" key="7">
    <source>
        <dbReference type="Proteomes" id="UP000661077"/>
    </source>
</evidence>
<dbReference type="InterPro" id="IPR029787">
    <property type="entry name" value="Nucleotide_cyclase"/>
</dbReference>
<dbReference type="SUPFAM" id="SSF48452">
    <property type="entry name" value="TPR-like"/>
    <property type="match status" value="1"/>
</dbReference>
<keyword evidence="4" id="KW-0732">Signal</keyword>
<dbReference type="Gene3D" id="3.30.70.270">
    <property type="match status" value="1"/>
</dbReference>
<feature type="chain" id="PRO_5046975406" description="diguanylate cyclase" evidence="4">
    <location>
        <begin position="26"/>
        <end position="602"/>
    </location>
</feature>
<dbReference type="CDD" id="cd01949">
    <property type="entry name" value="GGDEF"/>
    <property type="match status" value="1"/>
</dbReference>
<protein>
    <recommendedName>
        <fullName evidence="1">diguanylate cyclase</fullName>
        <ecNumber evidence="1">2.7.7.65</ecNumber>
    </recommendedName>
</protein>
<reference evidence="6 7" key="1">
    <citation type="journal article" date="2021" name="Int. J. Syst. Evol. Microbiol.">
        <title>Steroidobacter gossypii sp. nov., isolated from soil of cotton cropping field.</title>
        <authorList>
            <person name="Huang R."/>
            <person name="Yang S."/>
            <person name="Zhen C."/>
            <person name="Liu W."/>
        </authorList>
    </citation>
    <scope>NUCLEOTIDE SEQUENCE [LARGE SCALE GENOMIC DNA]</scope>
    <source>
        <strain evidence="6 7">S1-65</strain>
    </source>
</reference>
<evidence type="ECO:0000256" key="4">
    <source>
        <dbReference type="SAM" id="SignalP"/>
    </source>
</evidence>
<dbReference type="InterPro" id="IPR050469">
    <property type="entry name" value="Diguanylate_Cyclase"/>
</dbReference>
<keyword evidence="3" id="KW-1133">Transmembrane helix</keyword>
<keyword evidence="3" id="KW-0472">Membrane</keyword>
<comment type="catalytic activity">
    <reaction evidence="2">
        <text>2 GTP = 3',3'-c-di-GMP + 2 diphosphate</text>
        <dbReference type="Rhea" id="RHEA:24898"/>
        <dbReference type="ChEBI" id="CHEBI:33019"/>
        <dbReference type="ChEBI" id="CHEBI:37565"/>
        <dbReference type="ChEBI" id="CHEBI:58805"/>
        <dbReference type="EC" id="2.7.7.65"/>
    </reaction>
</comment>
<evidence type="ECO:0000256" key="2">
    <source>
        <dbReference type="ARBA" id="ARBA00034247"/>
    </source>
</evidence>
<feature type="transmembrane region" description="Helical" evidence="3">
    <location>
        <begin position="387"/>
        <end position="404"/>
    </location>
</feature>
<organism evidence="6 7">
    <name type="scientific">Steroidobacter gossypii</name>
    <dbReference type="NCBI Taxonomy" id="2805490"/>
    <lineage>
        <taxon>Bacteria</taxon>
        <taxon>Pseudomonadati</taxon>
        <taxon>Pseudomonadota</taxon>
        <taxon>Gammaproteobacteria</taxon>
        <taxon>Steroidobacterales</taxon>
        <taxon>Steroidobacteraceae</taxon>
        <taxon>Steroidobacter</taxon>
    </lineage>
</organism>
<feature type="signal peptide" evidence="4">
    <location>
        <begin position="1"/>
        <end position="25"/>
    </location>
</feature>
<evidence type="ECO:0000313" key="6">
    <source>
        <dbReference type="EMBL" id="MBM0103640.1"/>
    </source>
</evidence>
<dbReference type="PROSITE" id="PS50887">
    <property type="entry name" value="GGDEF"/>
    <property type="match status" value="1"/>
</dbReference>
<dbReference type="InterPro" id="IPR000160">
    <property type="entry name" value="GGDEF_dom"/>
</dbReference>
<keyword evidence="3" id="KW-0812">Transmembrane</keyword>
<accession>A0ABS1WRP7</accession>
<evidence type="ECO:0000259" key="5">
    <source>
        <dbReference type="PROSITE" id="PS50887"/>
    </source>
</evidence>
<dbReference type="Pfam" id="PF00990">
    <property type="entry name" value="GGDEF"/>
    <property type="match status" value="1"/>
</dbReference>
<gene>
    <name evidence="6" type="ORF">JM946_02745</name>
</gene>
<evidence type="ECO:0000256" key="3">
    <source>
        <dbReference type="SAM" id="Phobius"/>
    </source>
</evidence>
<dbReference type="Proteomes" id="UP000661077">
    <property type="component" value="Unassembled WGS sequence"/>
</dbReference>
<dbReference type="EC" id="2.7.7.65" evidence="1"/>
<dbReference type="NCBIfam" id="TIGR00254">
    <property type="entry name" value="GGDEF"/>
    <property type="match status" value="1"/>
</dbReference>
<evidence type="ECO:0000256" key="1">
    <source>
        <dbReference type="ARBA" id="ARBA00012528"/>
    </source>
</evidence>
<feature type="domain" description="GGDEF" evidence="5">
    <location>
        <begin position="447"/>
        <end position="580"/>
    </location>
</feature>
<name>A0ABS1WRP7_9GAMM</name>
<dbReference type="RefSeq" id="WP_203165601.1">
    <property type="nucleotide sequence ID" value="NZ_JAEVLS010000001.1"/>
</dbReference>
<dbReference type="PANTHER" id="PTHR45138">
    <property type="entry name" value="REGULATORY COMPONENTS OF SENSORY TRANSDUCTION SYSTEM"/>
    <property type="match status" value="1"/>
</dbReference>
<sequence>MGSVRHWLLGGLAHLCLLTAAPSLAAESPDFAAMLQRADAMKSVDPTEFVRLLEDLREQADRLTPQQRDQLQFLQGWRHAYAGEYTAAVPLLEAVVERSSDPTLQFRAGLTAANVRVLATQYEGAFLQLNKLLSKLPEVTDPDARLQGMSVAADLYVLVGEYDLGIRYAEQVIKENVRGRGVCRGQQIRLDALCKTKRLKADHPDLESSIEACLTQGEALAASGIRMTKVRLLLRERRADEAISLLERHYGDMEQTRYPRGISEWESLMAQAYQQRGFGAEAQRYALQSVAHSVKDQFTLPLVSAYRVLYEEAEKRGDLANAIAYLKKSAAADKTYIDDVTARQLAYERVKSNTLSTKSQLEALNQENKLLQLQRELDSKAAETSRLYIALLMLVLVFIALWAYRTKRSQLYFMKLSQVDSLTGIANRPRFIQLAEAVLEAARKSQQQVSVVLCDLDHFKAINDRHGHAAGDHVLRQAVMACQAHLRVSDIFGRVGGEEFGIVLPGCGLDDARQRAERLRQALIAIDPHYEGARCPVSGSFGVTSTEQSGYELRQLLAHADAALYRAKAAGRDRVTPFDGGSLTPDQNMIGVDNGLRSAGNA</sequence>
<proteinExistence type="predicted"/>
<dbReference type="PANTHER" id="PTHR45138:SF9">
    <property type="entry name" value="DIGUANYLATE CYCLASE DGCM-RELATED"/>
    <property type="match status" value="1"/>
</dbReference>
<comment type="caution">
    <text evidence="6">The sequence shown here is derived from an EMBL/GenBank/DDBJ whole genome shotgun (WGS) entry which is preliminary data.</text>
</comment>
<keyword evidence="7" id="KW-1185">Reference proteome</keyword>
<dbReference type="EMBL" id="JAEVLS010000001">
    <property type="protein sequence ID" value="MBM0103640.1"/>
    <property type="molecule type" value="Genomic_DNA"/>
</dbReference>